<reference evidence="1" key="1">
    <citation type="submission" date="2022-06" db="EMBL/GenBank/DDBJ databases">
        <authorList>
            <person name="Berger JAMES D."/>
            <person name="Berger JAMES D."/>
        </authorList>
    </citation>
    <scope>NUCLEOTIDE SEQUENCE [LARGE SCALE GENOMIC DNA]</scope>
</reference>
<organism evidence="1 2">
    <name type="scientific">Trichobilharzia regenti</name>
    <name type="common">Nasal bird schistosome</name>
    <dbReference type="NCBI Taxonomy" id="157069"/>
    <lineage>
        <taxon>Eukaryota</taxon>
        <taxon>Metazoa</taxon>
        <taxon>Spiralia</taxon>
        <taxon>Lophotrochozoa</taxon>
        <taxon>Platyhelminthes</taxon>
        <taxon>Trematoda</taxon>
        <taxon>Digenea</taxon>
        <taxon>Strigeidida</taxon>
        <taxon>Schistosomatoidea</taxon>
        <taxon>Schistosomatidae</taxon>
        <taxon>Trichobilharzia</taxon>
    </lineage>
</organism>
<accession>A0AA85JFG3</accession>
<dbReference type="Proteomes" id="UP000050795">
    <property type="component" value="Unassembled WGS sequence"/>
</dbReference>
<dbReference type="AlphaFoldDB" id="A0AA85JFG3"/>
<reference evidence="2" key="2">
    <citation type="submission" date="2023-11" db="UniProtKB">
        <authorList>
            <consortium name="WormBaseParasite"/>
        </authorList>
    </citation>
    <scope>IDENTIFICATION</scope>
</reference>
<protein>
    <submittedName>
        <fullName evidence="2">Uncharacterized protein</fullName>
    </submittedName>
</protein>
<name>A0AA85JFG3_TRIRE</name>
<proteinExistence type="predicted"/>
<evidence type="ECO:0000313" key="2">
    <source>
        <dbReference type="WBParaSite" id="TREG1_32050.1"/>
    </source>
</evidence>
<sequence>MKHKMSYKFKLFRNEVITSISCDLFSVYFEDYRLPLGDFLFSPAKQRYMVWN</sequence>
<keyword evidence="1" id="KW-1185">Reference proteome</keyword>
<dbReference type="WBParaSite" id="TREG1_32050.1">
    <property type="protein sequence ID" value="TREG1_32050.1"/>
    <property type="gene ID" value="TREG1_32050"/>
</dbReference>
<evidence type="ECO:0000313" key="1">
    <source>
        <dbReference type="Proteomes" id="UP000050795"/>
    </source>
</evidence>